<evidence type="ECO:0000313" key="5">
    <source>
        <dbReference type="Proteomes" id="UP001159363"/>
    </source>
</evidence>
<feature type="region of interest" description="Disordered" evidence="2">
    <location>
        <begin position="1063"/>
        <end position="1094"/>
    </location>
</feature>
<name>A0ABQ9GDT7_9NEOP</name>
<dbReference type="PANTHER" id="PTHR37984">
    <property type="entry name" value="PROTEIN CBG26694"/>
    <property type="match status" value="1"/>
</dbReference>
<feature type="region of interest" description="Disordered" evidence="2">
    <location>
        <begin position="790"/>
        <end position="833"/>
    </location>
</feature>
<evidence type="ECO:0000259" key="3">
    <source>
        <dbReference type="PROSITE" id="PS50878"/>
    </source>
</evidence>
<dbReference type="InterPro" id="IPR041577">
    <property type="entry name" value="RT_RNaseH_2"/>
</dbReference>
<evidence type="ECO:0000256" key="2">
    <source>
        <dbReference type="SAM" id="MobiDB-lite"/>
    </source>
</evidence>
<dbReference type="SUPFAM" id="SSF56672">
    <property type="entry name" value="DNA/RNA polymerases"/>
    <property type="match status" value="1"/>
</dbReference>
<dbReference type="InterPro" id="IPR050951">
    <property type="entry name" value="Retrovirus_Pol_polyprotein"/>
</dbReference>
<feature type="compositionally biased region" description="Polar residues" evidence="2">
    <location>
        <begin position="1064"/>
        <end position="1074"/>
    </location>
</feature>
<dbReference type="Gene3D" id="3.10.10.10">
    <property type="entry name" value="HIV Type 1 Reverse Transcriptase, subunit A, domain 1"/>
    <property type="match status" value="1"/>
</dbReference>
<sequence length="1302" mass="144609">MGEFDTEEIPAARRAHEPRGIGAVTNANLRSKIGLLYVQLVIAKFNDRPWIKFKRDAPVGTLQLKRGESVVFTLAVGGLIKSSKIPVMKMKIEPFFMESSHSEEGVKALEQLKTECKDLLTSKLEHCKEIPVELKLKDNKPVVYVPYPLQEQGIVEKFHKSVRKSVIFASHENPGWYRITCDHRKINKKLYVDSYSVPVMEMVLQHLQKAKYLTILDLNPAFLQGELHPNSRAPLVFCSPWGLYQWTRLPMGVNSGPRCMSRVLTHVLGKYLYEFVFTYIDDVCIYSNALEEHLEHLRLALDASRKAGLAVNPEKIKLGTTTRALFGIYHFRGEFANRSGKGENQSALNKLKKVPFQWNEDQENAFQKLKDILANPAWHLPNFSEEFFLHCGASSVATGAKLLTQAEHKLTIYEKECFSCIWGMEKSADYLDHAPFAWYTDNQAPAGRLARWLVRLARFKFNVQQIRGVDNSVADALPRMHFAEEFEQGDGQVKNWAPAESVASVDSQMSRPVVGNTGVSEVNRLRKFPKQHENADRECKQIFSGIKSGTSPYVVHEGFLGEWMGRGFCACKLEAMVFKYYQESYYGGYLGRDETICRALVCGYSSHVALGTCVFRCHGSIAPKYLGLCLCPSRFGLTAPYHPQAHLVERVNRNTKIAERSFQPDTQRHWDDALYLLKRQLRCFRGGDWCTPYKDVTIYPGDLILVEPHHLSSKMDYFIAKLAVKRRGPFQIVKFLSPMTGLIEDPYSPTKYEKLTFAATGGGGVCLTDHHASRPPGGPAALQVSELGLSSPPHAQHLDHVAPASQPRATSAHFRDSRMSTEKKGVGGGDAPLEMLSPRERKYLCGSLTIEVSRADGSEVTWERDRAGMRWRRETGDPREKTRRPNGFVHARFPRAKKKPGVNPRLESSLVSLVGSIFQLGSAASLWSTTVVPVGGEGTLFSEPLRNCGTKGHALVSHVADNALDTADELLFHYLQLRRTLGSCLCVPQTCTRPCYSETQRRGNGARGRVDVACHQVIGLKQCTAYPVAYQHRRIRDIALSLSGNNNEVLTCAWSPQADAERNSCITPDTTSRSGLPCKPQGPPSQRLTPTSTGLSTIPGLFESLQLCPAFHIRQAYADLRNCLPAQTTGTPVDNTAKWVWSFAGTNGRGETGDPREKPLSRGIVGRNSRVPKSGSDHAGNRTRFAWRASSLASRPTPLQPPTTVKDIRAAGGRLCTASVTYGDLGSSPCADRTGRRQRTSPLAGVFSSGSSRIPLPLHPIATSSQGLMPDALQGMTGSCRWVFPYTAALASHRHFIPGSDA</sequence>
<dbReference type="PANTHER" id="PTHR37984:SF5">
    <property type="entry name" value="PROTEIN NYNRIN-LIKE"/>
    <property type="match status" value="1"/>
</dbReference>
<protein>
    <recommendedName>
        <fullName evidence="3">Reverse transcriptase domain-containing protein</fullName>
    </recommendedName>
</protein>
<keyword evidence="1" id="KW-0511">Multifunctional enzyme</keyword>
<feature type="compositionally biased region" description="Polar residues" evidence="2">
    <location>
        <begin position="1084"/>
        <end position="1094"/>
    </location>
</feature>
<evidence type="ECO:0000313" key="4">
    <source>
        <dbReference type="EMBL" id="KAJ8870347.1"/>
    </source>
</evidence>
<organism evidence="4 5">
    <name type="scientific">Dryococelus australis</name>
    <dbReference type="NCBI Taxonomy" id="614101"/>
    <lineage>
        <taxon>Eukaryota</taxon>
        <taxon>Metazoa</taxon>
        <taxon>Ecdysozoa</taxon>
        <taxon>Arthropoda</taxon>
        <taxon>Hexapoda</taxon>
        <taxon>Insecta</taxon>
        <taxon>Pterygota</taxon>
        <taxon>Neoptera</taxon>
        <taxon>Polyneoptera</taxon>
        <taxon>Phasmatodea</taxon>
        <taxon>Verophasmatodea</taxon>
        <taxon>Anareolatae</taxon>
        <taxon>Phasmatidae</taxon>
        <taxon>Eurycanthinae</taxon>
        <taxon>Dryococelus</taxon>
    </lineage>
</organism>
<dbReference type="CDD" id="cd01647">
    <property type="entry name" value="RT_LTR"/>
    <property type="match status" value="1"/>
</dbReference>
<dbReference type="Proteomes" id="UP001159363">
    <property type="component" value="Chromosome 12"/>
</dbReference>
<feature type="compositionally biased region" description="Basic and acidic residues" evidence="2">
    <location>
        <begin position="813"/>
        <end position="825"/>
    </location>
</feature>
<dbReference type="InterPro" id="IPR043128">
    <property type="entry name" value="Rev_trsase/Diguanyl_cyclase"/>
</dbReference>
<keyword evidence="5" id="KW-1185">Reference proteome</keyword>
<feature type="region of interest" description="Disordered" evidence="2">
    <location>
        <begin position="1229"/>
        <end position="1248"/>
    </location>
</feature>
<gene>
    <name evidence="4" type="ORF">PR048_029368</name>
</gene>
<evidence type="ECO:0000256" key="1">
    <source>
        <dbReference type="ARBA" id="ARBA00023268"/>
    </source>
</evidence>
<dbReference type="PROSITE" id="PS50878">
    <property type="entry name" value="RT_POL"/>
    <property type="match status" value="1"/>
</dbReference>
<dbReference type="Gene3D" id="3.30.70.270">
    <property type="match status" value="1"/>
</dbReference>
<dbReference type="InterPro" id="IPR043502">
    <property type="entry name" value="DNA/RNA_pol_sf"/>
</dbReference>
<feature type="compositionally biased region" description="Basic and acidic residues" evidence="2">
    <location>
        <begin position="1151"/>
        <end position="1160"/>
    </location>
</feature>
<comment type="caution">
    <text evidence="4">The sequence shown here is derived from an EMBL/GenBank/DDBJ whole genome shotgun (WGS) entry which is preliminary data.</text>
</comment>
<dbReference type="InterPro" id="IPR000477">
    <property type="entry name" value="RT_dom"/>
</dbReference>
<dbReference type="EMBL" id="JARBHB010000013">
    <property type="protein sequence ID" value="KAJ8870347.1"/>
    <property type="molecule type" value="Genomic_DNA"/>
</dbReference>
<reference evidence="4 5" key="1">
    <citation type="submission" date="2023-02" db="EMBL/GenBank/DDBJ databases">
        <title>LHISI_Scaffold_Assembly.</title>
        <authorList>
            <person name="Stuart O.P."/>
            <person name="Cleave R."/>
            <person name="Magrath M.J.L."/>
            <person name="Mikheyev A.S."/>
        </authorList>
    </citation>
    <scope>NUCLEOTIDE SEQUENCE [LARGE SCALE GENOMIC DNA]</scope>
    <source>
        <strain evidence="4">Daus_M_001</strain>
        <tissue evidence="4">Leg muscle</tissue>
    </source>
</reference>
<accession>A0ABQ9GDT7</accession>
<feature type="region of interest" description="Disordered" evidence="2">
    <location>
        <begin position="1146"/>
        <end position="1181"/>
    </location>
</feature>
<proteinExistence type="predicted"/>
<feature type="domain" description="Reverse transcriptase" evidence="3">
    <location>
        <begin position="151"/>
        <end position="330"/>
    </location>
</feature>
<dbReference type="Pfam" id="PF00078">
    <property type="entry name" value="RVT_1"/>
    <property type="match status" value="1"/>
</dbReference>
<dbReference type="Pfam" id="PF17919">
    <property type="entry name" value="RT_RNaseH_2"/>
    <property type="match status" value="1"/>
</dbReference>